<sequence>MTITEKVAYLRGLSEGMSIDEKSNEGRLLKAIIDVLDDMAFSIADVEDGLDEVCEQLEAVDEDLDTLEQDFYGDEDYDDEDEELYEVTCPSCGEEICMDYDMLCEGEIECPSCGQHLEFDIEDCESCDCGCEGCAEEKE</sequence>
<dbReference type="RefSeq" id="WP_079699276.1">
    <property type="nucleotide sequence ID" value="NZ_JADNAH010000001.1"/>
</dbReference>
<dbReference type="InterPro" id="IPR054688">
    <property type="entry name" value="CD1247_N"/>
</dbReference>
<comment type="caution">
    <text evidence="1">The sequence shown here is derived from an EMBL/GenBank/DDBJ whole genome shotgun (WGS) entry which is preliminary data.</text>
</comment>
<evidence type="ECO:0000313" key="2">
    <source>
        <dbReference type="Proteomes" id="UP000294682"/>
    </source>
</evidence>
<dbReference type="OrthoDB" id="2381377at2"/>
<dbReference type="Proteomes" id="UP000294682">
    <property type="component" value="Unassembled WGS sequence"/>
</dbReference>
<evidence type="ECO:0000313" key="1">
    <source>
        <dbReference type="EMBL" id="TCL44667.1"/>
    </source>
</evidence>
<organism evidence="1 2">
    <name type="scientific">Harryflintia acetispora</name>
    <dbReference type="NCBI Taxonomy" id="1849041"/>
    <lineage>
        <taxon>Bacteria</taxon>
        <taxon>Bacillati</taxon>
        <taxon>Bacillota</taxon>
        <taxon>Clostridia</taxon>
        <taxon>Eubacteriales</taxon>
        <taxon>Oscillospiraceae</taxon>
        <taxon>Harryflintia</taxon>
    </lineage>
</organism>
<evidence type="ECO:0008006" key="3">
    <source>
        <dbReference type="Google" id="ProtNLM"/>
    </source>
</evidence>
<keyword evidence="2" id="KW-1185">Reference proteome</keyword>
<gene>
    <name evidence="1" type="ORF">EDD78_102293</name>
</gene>
<dbReference type="EMBL" id="SLUK01000002">
    <property type="protein sequence ID" value="TCL44667.1"/>
    <property type="molecule type" value="Genomic_DNA"/>
</dbReference>
<name>A0A9X8Y8X0_9FIRM</name>
<reference evidence="1 2" key="1">
    <citation type="submission" date="2019-03" db="EMBL/GenBank/DDBJ databases">
        <title>Genomic Encyclopedia of Type Strains, Phase IV (KMG-IV): sequencing the most valuable type-strain genomes for metagenomic binning, comparative biology and taxonomic classification.</title>
        <authorList>
            <person name="Goeker M."/>
        </authorList>
    </citation>
    <scope>NUCLEOTIDE SEQUENCE [LARGE SCALE GENOMIC DNA]</scope>
    <source>
        <strain evidence="1 2">DSM 100433</strain>
    </source>
</reference>
<dbReference type="NCBIfam" id="NF045650">
    <property type="entry name" value="CD1247_Nterm"/>
    <property type="match status" value="1"/>
</dbReference>
<dbReference type="AlphaFoldDB" id="A0A9X8Y8X0"/>
<protein>
    <recommendedName>
        <fullName evidence="3">TFIIB-type domain-containing protein</fullName>
    </recommendedName>
</protein>
<accession>A0A9X8Y8X0</accession>
<proteinExistence type="predicted"/>